<dbReference type="AlphaFoldDB" id="M1WZV1"/>
<dbReference type="EMBL" id="CAIY01000070">
    <property type="protein sequence ID" value="CCH67927.1"/>
    <property type="molecule type" value="Genomic_DNA"/>
</dbReference>
<evidence type="ECO:0000256" key="1">
    <source>
        <dbReference type="ARBA" id="ARBA00004141"/>
    </source>
</evidence>
<feature type="transmembrane region" description="Helical" evidence="5">
    <location>
        <begin position="10"/>
        <end position="26"/>
    </location>
</feature>
<keyword evidence="7" id="KW-1185">Reference proteome</keyword>
<evidence type="ECO:0000313" key="6">
    <source>
        <dbReference type="EMBL" id="CCH67927.1"/>
    </source>
</evidence>
<evidence type="ECO:0008006" key="8">
    <source>
        <dbReference type="Google" id="ProtNLM"/>
    </source>
</evidence>
<comment type="caution">
    <text evidence="6">The sequence shown here is derived from an EMBL/GenBank/DDBJ whole genome shotgun (WGS) entry which is preliminary data.</text>
</comment>
<evidence type="ECO:0000256" key="4">
    <source>
        <dbReference type="ARBA" id="ARBA00023136"/>
    </source>
</evidence>
<comment type="subcellular location">
    <subcellularLocation>
        <location evidence="1">Membrane</location>
        <topology evidence="1">Multi-pass membrane protein</topology>
    </subcellularLocation>
</comment>
<reference evidence="7" key="2">
    <citation type="submission" date="2016-01" db="EMBL/GenBank/DDBJ databases">
        <title>Diatom-associated endosymboitic cyanobacterium lacks core nitrogen metabolism enzymes.</title>
        <authorList>
            <person name="Hilton J.A."/>
            <person name="Foster R.A."/>
            <person name="Tripp H.J."/>
            <person name="Carter B.J."/>
            <person name="Zehr J.P."/>
            <person name="Villareal T.A."/>
        </authorList>
    </citation>
    <scope>NUCLEOTIDE SEQUENCE [LARGE SCALE GENOMIC DNA]</scope>
    <source>
        <strain evidence="7">HH01</strain>
    </source>
</reference>
<gene>
    <name evidence="6" type="ORF">RINTHH_17720</name>
</gene>
<feature type="transmembrane region" description="Helical" evidence="5">
    <location>
        <begin position="32"/>
        <end position="53"/>
    </location>
</feature>
<dbReference type="Gene3D" id="3.40.50.300">
    <property type="entry name" value="P-loop containing nucleotide triphosphate hydrolases"/>
    <property type="match status" value="1"/>
</dbReference>
<keyword evidence="3 5" id="KW-1133">Transmembrane helix</keyword>
<organism evidence="6 7">
    <name type="scientific">Richelia intracellularis HH01</name>
    <dbReference type="NCBI Taxonomy" id="1165094"/>
    <lineage>
        <taxon>Bacteria</taxon>
        <taxon>Bacillati</taxon>
        <taxon>Cyanobacteriota</taxon>
        <taxon>Cyanophyceae</taxon>
        <taxon>Nostocales</taxon>
        <taxon>Nostocaceae</taxon>
        <taxon>Richelia</taxon>
    </lineage>
</organism>
<evidence type="ECO:0000313" key="7">
    <source>
        <dbReference type="Proteomes" id="UP000053051"/>
    </source>
</evidence>
<dbReference type="InterPro" id="IPR027417">
    <property type="entry name" value="P-loop_NTPase"/>
</dbReference>
<keyword evidence="4 5" id="KW-0472">Membrane</keyword>
<accession>M1WZV1</accession>
<dbReference type="Pfam" id="PF05128">
    <property type="entry name" value="DUF697"/>
    <property type="match status" value="1"/>
</dbReference>
<dbReference type="SUPFAM" id="SSF52540">
    <property type="entry name" value="P-loop containing nucleoside triphosphate hydrolases"/>
    <property type="match status" value="1"/>
</dbReference>
<name>M1WZV1_9NOST</name>
<evidence type="ECO:0000256" key="2">
    <source>
        <dbReference type="ARBA" id="ARBA00022692"/>
    </source>
</evidence>
<keyword evidence="2 5" id="KW-0812">Transmembrane</keyword>
<evidence type="ECO:0000256" key="3">
    <source>
        <dbReference type="ARBA" id="ARBA00022989"/>
    </source>
</evidence>
<dbReference type="STRING" id="1165094.RINTHH_17720"/>
<dbReference type="RefSeq" id="WP_008235087.1">
    <property type="nucleotide sequence ID" value="NZ_CAIY01000070.1"/>
</dbReference>
<dbReference type="OrthoDB" id="467934at2"/>
<proteinExistence type="predicted"/>
<dbReference type="InterPro" id="IPR021147">
    <property type="entry name" value="DUF697"/>
</dbReference>
<evidence type="ECO:0000256" key="5">
    <source>
        <dbReference type="SAM" id="Phobius"/>
    </source>
</evidence>
<reference evidence="6 7" key="1">
    <citation type="submission" date="2012-05" db="EMBL/GenBank/DDBJ databases">
        <authorList>
            <person name="Hilton J."/>
        </authorList>
    </citation>
    <scope>NUCLEOTIDE SEQUENCE [LARGE SCALE GENOMIC DNA]</scope>
    <source>
        <strain evidence="6 7">HH01</strain>
    </source>
</reference>
<dbReference type="GO" id="GO:0016020">
    <property type="term" value="C:membrane"/>
    <property type="evidence" value="ECO:0007669"/>
    <property type="project" value="UniProtKB-SubCell"/>
</dbReference>
<sequence length="481" mass="54442">MLIHLRQPKSILLAVLALSFVLWFLLQNWHDSIMSIGELSLLGILALNVSLWLSKRKRNKTDDIVDELPSNRYCVENVIARAEVAINCLNQEAKNKISESYITSLKHQVSFLHKELNRKDIQLTVTGGRSVGKTTLIKTLLSHWQTKTDKQIIFKETQPLFTEMPDAAILDDAKLADAVLFLINEDLTDTEYQALEQLKELKQRLILVLSRKYRYLPEENIIILQSLKQRMSCVVVEASLSPLPVKVRKYTDDTSIEEWLEQQKPDVQQLTQRLWEMITDQGEKLIWAATMMKAALLYKQTKDCLNTIRRDQAQPIIDRYQWVAGAAAFANPIPIIDLIATAAISGQMVVDLGEVYQQKLSIEQAKAALGEIGNLMLKLGLIEISTKAITTILKASAITFVAGGLVEGLSAAYLTRLAGLSLVEYFQQQEISVVKGESFNIGKLRQALQNVFQQNKQFVFMQGFVKQGVKHLLPEFVYKDL</sequence>
<protein>
    <recommendedName>
        <fullName evidence="8">DUF697 domain-containing protein</fullName>
    </recommendedName>
</protein>
<dbReference type="Proteomes" id="UP000053051">
    <property type="component" value="Unassembled WGS sequence"/>
</dbReference>